<feature type="region of interest" description="Disordered" evidence="1">
    <location>
        <begin position="1"/>
        <end position="30"/>
    </location>
</feature>
<dbReference type="EMBL" id="JNBQ01000004">
    <property type="protein sequence ID" value="KLN35490.1"/>
    <property type="molecule type" value="Genomic_DNA"/>
</dbReference>
<dbReference type="Proteomes" id="UP000035265">
    <property type="component" value="Unassembled WGS sequence"/>
</dbReference>
<organism evidence="2 3">
    <name type="scientific">Cellulosimicrobium funkei</name>
    <dbReference type="NCBI Taxonomy" id="264251"/>
    <lineage>
        <taxon>Bacteria</taxon>
        <taxon>Bacillati</taxon>
        <taxon>Actinomycetota</taxon>
        <taxon>Actinomycetes</taxon>
        <taxon>Micrococcales</taxon>
        <taxon>Promicromonosporaceae</taxon>
        <taxon>Cellulosimicrobium</taxon>
    </lineage>
</organism>
<sequence>MTTQDETGQGQAAPDEAGAGTSRGRRRGVVRRVTTTGAGLVGMLAAGAVAAFGSTGATLVPAAPAPVDAVEQVAVEPGPEVTVCPGPARLTDPETVGDAQFGPAPVGTESSLRAVVEGDGSAELGAFDGTAARADARTLERAPDADATVSTVEDPAAGTVLTVRPGEGAGPRVAASVGSVTTAGDLRGLAAASCARPGISQWLVGGSTQIGSSTQLVLQNPGLTPAVVQVDVWGQGGAAVLSGGGQQLVGPGEEVVTLVEAAAPEQRRLVVHVSATGGLVSAYLQHSTLDGLVPLGVDYVVPGAEPAHDLALSGVASAGEAVDDPHAPQLRLLAPGDAAGTARVTVFGADGPVPLRGVEDVALTPGVVTDVSLGGLPAGSYAVAVHADVPVVAGASVDRRGEADPDLLHEERQYDRAWVAARALAPATSAPAGGDAPVDEDGARAGQVALVPGTSSALTLAAVPTTEAAEDGDDADRRLELRVRAYDEDGAEAGTTTVTLASGTAQTLDPSTLRAEGSEAVVAAVTVDVVGPRGDLDPVWSVTASAGPPSGDDGDETPSLLSVLLPVVDAPAPGEVAVRASDTAGLGD</sequence>
<reference evidence="2 3" key="1">
    <citation type="submission" date="2014-05" db="EMBL/GenBank/DDBJ databases">
        <title>Cellulosimicrobium funkei U11 genome.</title>
        <authorList>
            <person name="Hu C."/>
            <person name="Gong Y."/>
            <person name="Wan W."/>
            <person name="Jiang M."/>
        </authorList>
    </citation>
    <scope>NUCLEOTIDE SEQUENCE [LARGE SCALE GENOMIC DNA]</scope>
    <source>
        <strain evidence="2 3">U11</strain>
    </source>
</reference>
<evidence type="ECO:0008006" key="4">
    <source>
        <dbReference type="Google" id="ProtNLM"/>
    </source>
</evidence>
<feature type="compositionally biased region" description="Polar residues" evidence="1">
    <location>
        <begin position="1"/>
        <end position="10"/>
    </location>
</feature>
<evidence type="ECO:0000313" key="3">
    <source>
        <dbReference type="Proteomes" id="UP000035265"/>
    </source>
</evidence>
<proteinExistence type="predicted"/>
<protein>
    <recommendedName>
        <fullName evidence="4">Large extracellular alpha-helical protein</fullName>
    </recommendedName>
</protein>
<evidence type="ECO:0000313" key="2">
    <source>
        <dbReference type="EMBL" id="KLN35490.1"/>
    </source>
</evidence>
<dbReference type="STRING" id="264251.FB00_06880"/>
<dbReference type="AlphaFoldDB" id="A0A0H2KPR8"/>
<dbReference type="RefSeq" id="WP_052877505.1">
    <property type="nucleotide sequence ID" value="NZ_JNBQ01000004.1"/>
</dbReference>
<name>A0A0H2KPR8_9MICO</name>
<evidence type="ECO:0000256" key="1">
    <source>
        <dbReference type="SAM" id="MobiDB-lite"/>
    </source>
</evidence>
<dbReference type="PATRIC" id="fig|264251.5.peg.1402"/>
<dbReference type="InterPro" id="IPR043777">
    <property type="entry name" value="DUF5719"/>
</dbReference>
<accession>A0A0H2KPR8</accession>
<dbReference type="Pfam" id="PF18986">
    <property type="entry name" value="DUF5719"/>
    <property type="match status" value="1"/>
</dbReference>
<keyword evidence="3" id="KW-1185">Reference proteome</keyword>
<gene>
    <name evidence="2" type="ORF">FB00_06880</name>
</gene>
<comment type="caution">
    <text evidence="2">The sequence shown here is derived from an EMBL/GenBank/DDBJ whole genome shotgun (WGS) entry which is preliminary data.</text>
</comment>